<name>A0A1N7RH26_9BACT</name>
<dbReference type="AlphaFoldDB" id="A0A1N7RH26"/>
<protein>
    <recommendedName>
        <fullName evidence="2">MASE11 domain-containing protein</fullName>
    </recommendedName>
</protein>
<dbReference type="Proteomes" id="UP000186917">
    <property type="component" value="Unassembled WGS sequence"/>
</dbReference>
<evidence type="ECO:0000256" key="1">
    <source>
        <dbReference type="SAM" id="Phobius"/>
    </source>
</evidence>
<dbReference type="Pfam" id="PF20969">
    <property type="entry name" value="MASE11"/>
    <property type="match status" value="1"/>
</dbReference>
<evidence type="ECO:0000259" key="2">
    <source>
        <dbReference type="Pfam" id="PF20969"/>
    </source>
</evidence>
<feature type="domain" description="MASE11" evidence="2">
    <location>
        <begin position="31"/>
        <end position="194"/>
    </location>
</feature>
<organism evidence="3 4">
    <name type="scientific">Filimonas lacunae</name>
    <dbReference type="NCBI Taxonomy" id="477680"/>
    <lineage>
        <taxon>Bacteria</taxon>
        <taxon>Pseudomonadati</taxon>
        <taxon>Bacteroidota</taxon>
        <taxon>Chitinophagia</taxon>
        <taxon>Chitinophagales</taxon>
        <taxon>Chitinophagaceae</taxon>
        <taxon>Filimonas</taxon>
    </lineage>
</organism>
<keyword evidence="4" id="KW-1185">Reference proteome</keyword>
<keyword evidence="1" id="KW-0472">Membrane</keyword>
<dbReference type="OrthoDB" id="6231665at2"/>
<feature type="transmembrane region" description="Helical" evidence="1">
    <location>
        <begin position="172"/>
        <end position="194"/>
    </location>
</feature>
<dbReference type="InterPro" id="IPR048437">
    <property type="entry name" value="MASE11"/>
</dbReference>
<feature type="transmembrane region" description="Helical" evidence="1">
    <location>
        <begin position="36"/>
        <end position="57"/>
    </location>
</feature>
<dbReference type="RefSeq" id="WP_076382722.1">
    <property type="nucleotide sequence ID" value="NZ_AP017422.1"/>
</dbReference>
<feature type="transmembrane region" description="Helical" evidence="1">
    <location>
        <begin position="141"/>
        <end position="160"/>
    </location>
</feature>
<feature type="transmembrane region" description="Helical" evidence="1">
    <location>
        <begin position="94"/>
        <end position="112"/>
    </location>
</feature>
<dbReference type="EMBL" id="FTOR01000016">
    <property type="protein sequence ID" value="SIT34431.1"/>
    <property type="molecule type" value="Genomic_DNA"/>
</dbReference>
<feature type="transmembrane region" description="Helical" evidence="1">
    <location>
        <begin position="63"/>
        <end position="82"/>
    </location>
</feature>
<evidence type="ECO:0000313" key="3">
    <source>
        <dbReference type="EMBL" id="SIT34431.1"/>
    </source>
</evidence>
<keyword evidence="1" id="KW-0812">Transmembrane</keyword>
<gene>
    <name evidence="3" type="ORF">SAMN05421788_11654</name>
</gene>
<feature type="transmembrane region" description="Helical" evidence="1">
    <location>
        <begin position="118"/>
        <end position="134"/>
    </location>
</feature>
<sequence length="285" mass="32886">MFLSSLVRHYNVFVWKAMREKNTRQHSAFEYWQNNLFVLVITWVFPVCLIALLPTTYLEIKGGGYTVAWMNAIALTAIYILAIQRKISFHWRKIWVALILVVFSLVLSRLLYTLELGGIYLFALSIFMGLLFTGKMSYAGVIVNGLIILSFTLSLHLNPTLSSLYQITFQKWIIYASNFLFINFVVVVMVRILLISVEKSLKAQTELNRQLRVEMLLKQDQHRRLREIAYIQSHLVRAPLSNIKGVSGLIRSMHGHHVEELLLHSLDKSVEELDSVIKSVVDRTC</sequence>
<proteinExistence type="predicted"/>
<reference evidence="4" key="1">
    <citation type="submission" date="2017-01" db="EMBL/GenBank/DDBJ databases">
        <authorList>
            <person name="Varghese N."/>
            <person name="Submissions S."/>
        </authorList>
    </citation>
    <scope>NUCLEOTIDE SEQUENCE [LARGE SCALE GENOMIC DNA]</scope>
    <source>
        <strain evidence="4">DSM 21054</strain>
    </source>
</reference>
<evidence type="ECO:0000313" key="4">
    <source>
        <dbReference type="Proteomes" id="UP000186917"/>
    </source>
</evidence>
<keyword evidence="1" id="KW-1133">Transmembrane helix</keyword>
<accession>A0A1N7RH26</accession>